<dbReference type="Proteomes" id="UP000002051">
    <property type="component" value="Chromosome 4"/>
</dbReference>
<keyword evidence="4" id="KW-1185">Reference proteome</keyword>
<evidence type="ECO:0000313" key="2">
    <source>
        <dbReference type="EMBL" id="KEH29894.1"/>
    </source>
</evidence>
<dbReference type="HOGENOM" id="CLU_2907469_0_0_1"/>
<dbReference type="EnsemblPlants" id="KEH29894">
    <property type="protein sequence ID" value="KEH29894"/>
    <property type="gene ID" value="MTR_4g055555"/>
</dbReference>
<gene>
    <name evidence="2" type="ordered locus">MTR_4g055555</name>
</gene>
<reference evidence="2 4" key="1">
    <citation type="journal article" date="2011" name="Nature">
        <title>The Medicago genome provides insight into the evolution of rhizobial symbioses.</title>
        <authorList>
            <person name="Young N.D."/>
            <person name="Debelle F."/>
            <person name="Oldroyd G.E."/>
            <person name="Geurts R."/>
            <person name="Cannon S.B."/>
            <person name="Udvardi M.K."/>
            <person name="Benedito V.A."/>
            <person name="Mayer K.F."/>
            <person name="Gouzy J."/>
            <person name="Schoof H."/>
            <person name="Van de Peer Y."/>
            <person name="Proost S."/>
            <person name="Cook D.R."/>
            <person name="Meyers B.C."/>
            <person name="Spannagl M."/>
            <person name="Cheung F."/>
            <person name="De Mita S."/>
            <person name="Krishnakumar V."/>
            <person name="Gundlach H."/>
            <person name="Zhou S."/>
            <person name="Mudge J."/>
            <person name="Bharti A.K."/>
            <person name="Murray J.D."/>
            <person name="Naoumkina M.A."/>
            <person name="Rosen B."/>
            <person name="Silverstein K.A."/>
            <person name="Tang H."/>
            <person name="Rombauts S."/>
            <person name="Zhao P.X."/>
            <person name="Zhou P."/>
            <person name="Barbe V."/>
            <person name="Bardou P."/>
            <person name="Bechner M."/>
            <person name="Bellec A."/>
            <person name="Berger A."/>
            <person name="Berges H."/>
            <person name="Bidwell S."/>
            <person name="Bisseling T."/>
            <person name="Choisne N."/>
            <person name="Couloux A."/>
            <person name="Denny R."/>
            <person name="Deshpande S."/>
            <person name="Dai X."/>
            <person name="Doyle J.J."/>
            <person name="Dudez A.M."/>
            <person name="Farmer A.D."/>
            <person name="Fouteau S."/>
            <person name="Franken C."/>
            <person name="Gibelin C."/>
            <person name="Gish J."/>
            <person name="Goldstein S."/>
            <person name="Gonzalez A.J."/>
            <person name="Green P.J."/>
            <person name="Hallab A."/>
            <person name="Hartog M."/>
            <person name="Hua A."/>
            <person name="Humphray S.J."/>
            <person name="Jeong D.H."/>
            <person name="Jing Y."/>
            <person name="Jocker A."/>
            <person name="Kenton S.M."/>
            <person name="Kim D.J."/>
            <person name="Klee K."/>
            <person name="Lai H."/>
            <person name="Lang C."/>
            <person name="Lin S."/>
            <person name="Macmil S.L."/>
            <person name="Magdelenat G."/>
            <person name="Matthews L."/>
            <person name="McCorrison J."/>
            <person name="Monaghan E.L."/>
            <person name="Mun J.H."/>
            <person name="Najar F.Z."/>
            <person name="Nicholson C."/>
            <person name="Noirot C."/>
            <person name="O'Bleness M."/>
            <person name="Paule C.R."/>
            <person name="Poulain J."/>
            <person name="Prion F."/>
            <person name="Qin B."/>
            <person name="Qu C."/>
            <person name="Retzel E.F."/>
            <person name="Riddle C."/>
            <person name="Sallet E."/>
            <person name="Samain S."/>
            <person name="Samson N."/>
            <person name="Sanders I."/>
            <person name="Saurat O."/>
            <person name="Scarpelli C."/>
            <person name="Schiex T."/>
            <person name="Segurens B."/>
            <person name="Severin A.J."/>
            <person name="Sherrier D.J."/>
            <person name="Shi R."/>
            <person name="Sims S."/>
            <person name="Singer S.R."/>
            <person name="Sinharoy S."/>
            <person name="Sterck L."/>
            <person name="Viollet A."/>
            <person name="Wang B.B."/>
            <person name="Wang K."/>
            <person name="Wang M."/>
            <person name="Wang X."/>
            <person name="Warfsmann J."/>
            <person name="Weissenbach J."/>
            <person name="White D.D."/>
            <person name="White J.D."/>
            <person name="Wiley G.B."/>
            <person name="Wincker P."/>
            <person name="Xing Y."/>
            <person name="Yang L."/>
            <person name="Yao Z."/>
            <person name="Ying F."/>
            <person name="Zhai J."/>
            <person name="Zhou L."/>
            <person name="Zuber A."/>
            <person name="Denarie J."/>
            <person name="Dixon R.A."/>
            <person name="May G.D."/>
            <person name="Schwartz D.C."/>
            <person name="Rogers J."/>
            <person name="Quetier F."/>
            <person name="Town C.D."/>
            <person name="Roe B.A."/>
        </authorList>
    </citation>
    <scope>NUCLEOTIDE SEQUENCE [LARGE SCALE GENOMIC DNA]</scope>
    <source>
        <strain evidence="2">A17</strain>
        <strain evidence="3 4">cv. Jemalong A17</strain>
    </source>
</reference>
<feature type="region of interest" description="Disordered" evidence="1">
    <location>
        <begin position="38"/>
        <end position="62"/>
    </location>
</feature>
<evidence type="ECO:0000313" key="4">
    <source>
        <dbReference type="Proteomes" id="UP000002051"/>
    </source>
</evidence>
<feature type="compositionally biased region" description="Polar residues" evidence="1">
    <location>
        <begin position="44"/>
        <end position="62"/>
    </location>
</feature>
<sequence>MVKATPNVYYYLCHPMVMLHVMSGTQGILFPEDVTEIKEEQQSQKEAQNFDNMTDMTPKSRA</sequence>
<proteinExistence type="predicted"/>
<evidence type="ECO:0000256" key="1">
    <source>
        <dbReference type="SAM" id="MobiDB-lite"/>
    </source>
</evidence>
<reference evidence="3" key="3">
    <citation type="submission" date="2015-04" db="UniProtKB">
        <authorList>
            <consortium name="EnsemblPlants"/>
        </authorList>
    </citation>
    <scope>IDENTIFICATION</scope>
    <source>
        <strain evidence="3">cv. Jemalong A17</strain>
    </source>
</reference>
<evidence type="ECO:0000313" key="3">
    <source>
        <dbReference type="EnsemblPlants" id="KEH29894"/>
    </source>
</evidence>
<protein>
    <submittedName>
        <fullName evidence="2 3">Uncharacterized protein</fullName>
    </submittedName>
</protein>
<organism evidence="2 4">
    <name type="scientific">Medicago truncatula</name>
    <name type="common">Barrel medic</name>
    <name type="synonym">Medicago tribuloides</name>
    <dbReference type="NCBI Taxonomy" id="3880"/>
    <lineage>
        <taxon>Eukaryota</taxon>
        <taxon>Viridiplantae</taxon>
        <taxon>Streptophyta</taxon>
        <taxon>Embryophyta</taxon>
        <taxon>Tracheophyta</taxon>
        <taxon>Spermatophyta</taxon>
        <taxon>Magnoliopsida</taxon>
        <taxon>eudicotyledons</taxon>
        <taxon>Gunneridae</taxon>
        <taxon>Pentapetalae</taxon>
        <taxon>rosids</taxon>
        <taxon>fabids</taxon>
        <taxon>Fabales</taxon>
        <taxon>Fabaceae</taxon>
        <taxon>Papilionoideae</taxon>
        <taxon>50 kb inversion clade</taxon>
        <taxon>NPAAA clade</taxon>
        <taxon>Hologalegina</taxon>
        <taxon>IRL clade</taxon>
        <taxon>Trifolieae</taxon>
        <taxon>Medicago</taxon>
    </lineage>
</organism>
<dbReference type="AlphaFoldDB" id="A0A072UJJ6"/>
<name>A0A072UJJ6_MEDTR</name>
<accession>A0A072UJJ6</accession>
<dbReference type="EMBL" id="CM001220">
    <property type="protein sequence ID" value="KEH29894.1"/>
    <property type="molecule type" value="Genomic_DNA"/>
</dbReference>
<reference evidence="2 4" key="2">
    <citation type="journal article" date="2014" name="BMC Genomics">
        <title>An improved genome release (version Mt4.0) for the model legume Medicago truncatula.</title>
        <authorList>
            <person name="Tang H."/>
            <person name="Krishnakumar V."/>
            <person name="Bidwell S."/>
            <person name="Rosen B."/>
            <person name="Chan A."/>
            <person name="Zhou S."/>
            <person name="Gentzbittel L."/>
            <person name="Childs K.L."/>
            <person name="Yandell M."/>
            <person name="Gundlach H."/>
            <person name="Mayer K.F."/>
            <person name="Schwartz D.C."/>
            <person name="Town C.D."/>
        </authorList>
    </citation>
    <scope>GENOME REANNOTATION</scope>
    <source>
        <strain evidence="2">A17</strain>
        <strain evidence="3 4">cv. Jemalong A17</strain>
    </source>
</reference>